<dbReference type="AlphaFoldDB" id="A0A061D9J0"/>
<keyword evidence="1" id="KW-1133">Transmembrane helix</keyword>
<proteinExistence type="predicted"/>
<keyword evidence="1" id="KW-0472">Membrane</keyword>
<gene>
    <name evidence="2" type="ORF">BBBOND_0106940</name>
</gene>
<dbReference type="VEuPathDB" id="PiroplasmaDB:BBBOND_0106940"/>
<reference evidence="3" key="1">
    <citation type="journal article" date="2014" name="Nucleic Acids Res.">
        <title>The evolutionary dynamics of variant antigen genes in Babesia reveal a history of genomic innovation underlying host-parasite interaction.</title>
        <authorList>
            <person name="Jackson A.P."/>
            <person name="Otto T.D."/>
            <person name="Darby A."/>
            <person name="Ramaprasad A."/>
            <person name="Xia D."/>
            <person name="Echaide I.E."/>
            <person name="Farber M."/>
            <person name="Gahlot S."/>
            <person name="Gamble J."/>
            <person name="Gupta D."/>
            <person name="Gupta Y."/>
            <person name="Jackson L."/>
            <person name="Malandrin L."/>
            <person name="Malas T.B."/>
            <person name="Moussa E."/>
            <person name="Nair M."/>
            <person name="Reid A.J."/>
            <person name="Sanders M."/>
            <person name="Sharma J."/>
            <person name="Tracey A."/>
            <person name="Quail M.A."/>
            <person name="Weir W."/>
            <person name="Wastling J.M."/>
            <person name="Hall N."/>
            <person name="Willadsen P."/>
            <person name="Lingelbach K."/>
            <person name="Shiels B."/>
            <person name="Tait A."/>
            <person name="Berriman M."/>
            <person name="Allred D.R."/>
            <person name="Pain A."/>
        </authorList>
    </citation>
    <scope>NUCLEOTIDE SEQUENCE [LARGE SCALE GENOMIC DNA]</scope>
    <source>
        <strain evidence="3">Bond</strain>
    </source>
</reference>
<sequence length="306" mass="33652">MNPLGPLVMRPMGLNPRAMMKHSALVSLEAAGLWMLKSSKNMFTCLYMGASESLEKALHTNRPSGSSTDAHTLMAARIRHDWTYASVSWSPLTSGAPSHDTIWARLLSAREAFANILNEQILDVLHNLLVRDVSLYDLDSLHRRHVLQVHRYDHGLHRAAVLEPGANRLLLGDRLRGVLVDEVLVVHEVAYALRPAPGRRAEIHHVPDARKAGAVVYLSPGFANVEFVDAAQVLVWAAVLALGITEQLHDRVYSSNRMENSVRLENVEQFVGASSAVTILLGFAIVNVPILLGGVSHLRNRIVCTG</sequence>
<name>A0A061D9J0_BABBI</name>
<feature type="transmembrane region" description="Helical" evidence="1">
    <location>
        <begin position="270"/>
        <end position="292"/>
    </location>
</feature>
<dbReference type="EMBL" id="LK391707">
    <property type="protein sequence ID" value="CDR94385.1"/>
    <property type="molecule type" value="Genomic_DNA"/>
</dbReference>
<dbReference type="RefSeq" id="XP_012766571.1">
    <property type="nucleotide sequence ID" value="XM_012911117.1"/>
</dbReference>
<dbReference type="GeneID" id="24562926"/>
<accession>A0A061D9J0</accession>
<dbReference type="Proteomes" id="UP000033188">
    <property type="component" value="Chromosome 1"/>
</dbReference>
<dbReference type="KEGG" id="bbig:BBBOND_0106940"/>
<keyword evidence="1" id="KW-0812">Transmembrane</keyword>
<keyword evidence="3" id="KW-1185">Reference proteome</keyword>
<organism evidence="2 3">
    <name type="scientific">Babesia bigemina</name>
    <dbReference type="NCBI Taxonomy" id="5866"/>
    <lineage>
        <taxon>Eukaryota</taxon>
        <taxon>Sar</taxon>
        <taxon>Alveolata</taxon>
        <taxon>Apicomplexa</taxon>
        <taxon>Aconoidasida</taxon>
        <taxon>Piroplasmida</taxon>
        <taxon>Babesiidae</taxon>
        <taxon>Babesia</taxon>
    </lineage>
</organism>
<evidence type="ECO:0000313" key="2">
    <source>
        <dbReference type="EMBL" id="CDR94385.1"/>
    </source>
</evidence>
<evidence type="ECO:0000313" key="3">
    <source>
        <dbReference type="Proteomes" id="UP000033188"/>
    </source>
</evidence>
<evidence type="ECO:0000256" key="1">
    <source>
        <dbReference type="SAM" id="Phobius"/>
    </source>
</evidence>
<protein>
    <submittedName>
        <fullName evidence="2">Uncharacterized protein</fullName>
    </submittedName>
</protein>